<feature type="region of interest" description="Disordered" evidence="1">
    <location>
        <begin position="103"/>
        <end position="127"/>
    </location>
</feature>
<name>A0AAV5CAD7_ELECO</name>
<accession>A0AAV5CAD7</accession>
<dbReference type="AlphaFoldDB" id="A0AAV5CAD7"/>
<dbReference type="Proteomes" id="UP001054889">
    <property type="component" value="Unassembled WGS sequence"/>
</dbReference>
<evidence type="ECO:0000313" key="3">
    <source>
        <dbReference type="Proteomes" id="UP001054889"/>
    </source>
</evidence>
<organism evidence="2 3">
    <name type="scientific">Eleusine coracana subsp. coracana</name>
    <dbReference type="NCBI Taxonomy" id="191504"/>
    <lineage>
        <taxon>Eukaryota</taxon>
        <taxon>Viridiplantae</taxon>
        <taxon>Streptophyta</taxon>
        <taxon>Embryophyta</taxon>
        <taxon>Tracheophyta</taxon>
        <taxon>Spermatophyta</taxon>
        <taxon>Magnoliopsida</taxon>
        <taxon>Liliopsida</taxon>
        <taxon>Poales</taxon>
        <taxon>Poaceae</taxon>
        <taxon>PACMAD clade</taxon>
        <taxon>Chloridoideae</taxon>
        <taxon>Cynodonteae</taxon>
        <taxon>Eleusininae</taxon>
        <taxon>Eleusine</taxon>
    </lineage>
</organism>
<reference evidence="2" key="1">
    <citation type="journal article" date="2018" name="DNA Res.">
        <title>Multiple hybrid de novo genome assembly of finger millet, an orphan allotetraploid crop.</title>
        <authorList>
            <person name="Hatakeyama M."/>
            <person name="Aluri S."/>
            <person name="Balachadran M.T."/>
            <person name="Sivarajan S.R."/>
            <person name="Patrignani A."/>
            <person name="Gruter S."/>
            <person name="Poveda L."/>
            <person name="Shimizu-Inatsugi R."/>
            <person name="Baeten J."/>
            <person name="Francoijs K.J."/>
            <person name="Nataraja K.N."/>
            <person name="Reddy Y.A.N."/>
            <person name="Phadnis S."/>
            <person name="Ravikumar R.L."/>
            <person name="Schlapbach R."/>
            <person name="Sreeman S.M."/>
            <person name="Shimizu K.K."/>
        </authorList>
    </citation>
    <scope>NUCLEOTIDE SEQUENCE</scope>
</reference>
<evidence type="ECO:0000256" key="1">
    <source>
        <dbReference type="SAM" id="MobiDB-lite"/>
    </source>
</evidence>
<reference evidence="2" key="2">
    <citation type="submission" date="2021-12" db="EMBL/GenBank/DDBJ databases">
        <title>Resequencing data analysis of finger millet.</title>
        <authorList>
            <person name="Hatakeyama M."/>
            <person name="Aluri S."/>
            <person name="Balachadran M.T."/>
            <person name="Sivarajan S.R."/>
            <person name="Poveda L."/>
            <person name="Shimizu-Inatsugi R."/>
            <person name="Schlapbach R."/>
            <person name="Sreeman S.M."/>
            <person name="Shimizu K.K."/>
        </authorList>
    </citation>
    <scope>NUCLEOTIDE SEQUENCE</scope>
</reference>
<protein>
    <submittedName>
        <fullName evidence="2">Uncharacterized protein</fullName>
    </submittedName>
</protein>
<evidence type="ECO:0000313" key="2">
    <source>
        <dbReference type="EMBL" id="GJM95268.1"/>
    </source>
</evidence>
<dbReference type="EMBL" id="BQKI01000005">
    <property type="protein sequence ID" value="GJM95268.1"/>
    <property type="molecule type" value="Genomic_DNA"/>
</dbReference>
<keyword evidence="3" id="KW-1185">Reference proteome</keyword>
<proteinExistence type="predicted"/>
<gene>
    <name evidence="2" type="primary">ga11980</name>
    <name evidence="2" type="ORF">PR202_ga11980</name>
</gene>
<sequence length="135" mass="14041">MISYRIQMKTHPPPHTHAIADPIWLHSRGGNIATRIEKETGGVRRLQARRRRTVLTSDGMGVDVTVAVVVVVASTPAREDAGVGASLASGYVARRGGHVGPLRGGSGGGRWGARVGPSGRRGPGAAGGALLLIRR</sequence>
<comment type="caution">
    <text evidence="2">The sequence shown here is derived from an EMBL/GenBank/DDBJ whole genome shotgun (WGS) entry which is preliminary data.</text>
</comment>